<organism evidence="2 3">
    <name type="scientific">Rummeliibacillus stabekisii</name>
    <dbReference type="NCBI Taxonomy" id="241244"/>
    <lineage>
        <taxon>Bacteria</taxon>
        <taxon>Bacillati</taxon>
        <taxon>Bacillota</taxon>
        <taxon>Bacilli</taxon>
        <taxon>Bacillales</taxon>
        <taxon>Caryophanaceae</taxon>
        <taxon>Rummeliibacillus</taxon>
    </lineage>
</organism>
<name>A0A143H9U4_9BACL</name>
<dbReference type="EMBL" id="CP014806">
    <property type="protein sequence ID" value="AMW98513.1"/>
    <property type="molecule type" value="Genomic_DNA"/>
</dbReference>
<reference evidence="2 3" key="1">
    <citation type="journal article" date="2016" name="Genome Announc.">
        <title>Whole-Genome Sequence of Rummeliibacillus stabekisii Strain PP9 Isolated from Antarctic Soil.</title>
        <authorList>
            <person name="da Mota F.F."/>
            <person name="Vollu R.E."/>
            <person name="Jurelevicius D."/>
            <person name="Seldin L."/>
        </authorList>
    </citation>
    <scope>NUCLEOTIDE SEQUENCE [LARGE SCALE GENOMIC DNA]</scope>
    <source>
        <strain evidence="2 3">PP9</strain>
    </source>
</reference>
<gene>
    <name evidence="2" type="ORF">ATY39_03110</name>
</gene>
<accession>A0A143H9U4</accession>
<evidence type="ECO:0000313" key="2">
    <source>
        <dbReference type="EMBL" id="AMW98513.1"/>
    </source>
</evidence>
<dbReference type="KEGG" id="rst:ATY39_03110"/>
<reference evidence="3" key="2">
    <citation type="submission" date="2016-03" db="EMBL/GenBank/DDBJ databases">
        <authorList>
            <person name="Ploux O."/>
        </authorList>
    </citation>
    <scope>NUCLEOTIDE SEQUENCE [LARGE SCALE GENOMIC DNA]</scope>
    <source>
        <strain evidence="3">PP9</strain>
    </source>
</reference>
<proteinExistence type="predicted"/>
<dbReference type="Proteomes" id="UP000076021">
    <property type="component" value="Chromosome"/>
</dbReference>
<dbReference type="AlphaFoldDB" id="A0A143H9U4"/>
<evidence type="ECO:0008006" key="4">
    <source>
        <dbReference type="Google" id="ProtNLM"/>
    </source>
</evidence>
<evidence type="ECO:0000313" key="3">
    <source>
        <dbReference type="Proteomes" id="UP000076021"/>
    </source>
</evidence>
<dbReference type="STRING" id="241244.ATY39_03110"/>
<feature type="compositionally biased region" description="Basic and acidic residues" evidence="1">
    <location>
        <begin position="60"/>
        <end position="81"/>
    </location>
</feature>
<dbReference type="OrthoDB" id="2476294at2"/>
<protein>
    <recommendedName>
        <fullName evidence="4">RNA polymerase subunit sigma</fullName>
    </recommendedName>
</protein>
<dbReference type="RefSeq" id="WP_066785668.1">
    <property type="nucleotide sequence ID" value="NZ_CP014806.1"/>
</dbReference>
<sequence length="100" mass="11008">MSLKFVELQIALPKTFEAGKVSEQHQQQALLGQELASRAHQKQEARKRTSVSESSPTGKAKKEAVAHRTESASQENNEKNSAKVNDLTHPFAGHLVDFKG</sequence>
<evidence type="ECO:0000256" key="1">
    <source>
        <dbReference type="SAM" id="MobiDB-lite"/>
    </source>
</evidence>
<keyword evidence="3" id="KW-1185">Reference proteome</keyword>
<feature type="region of interest" description="Disordered" evidence="1">
    <location>
        <begin position="37"/>
        <end position="88"/>
    </location>
</feature>